<sequence>MQKALTSKMKKVGWVGEKKKLSKETNKEKNVELNKISILPELPEFDPMKNVNELHRSYVTLPHKMQQGTISPLTLFHLFFTDYYFQIIANNTNSYEKLNQIDNGSVTMLTTIHKIIVCQVFGNMSQKALPILQVIDDYNYYIEGVDLADQL</sequence>
<protein>
    <submittedName>
        <fullName evidence="1">13268_t:CDS:1</fullName>
    </submittedName>
</protein>
<evidence type="ECO:0000313" key="2">
    <source>
        <dbReference type="Proteomes" id="UP000789366"/>
    </source>
</evidence>
<dbReference type="EMBL" id="CAJVPW010000693">
    <property type="protein sequence ID" value="CAG8462807.1"/>
    <property type="molecule type" value="Genomic_DNA"/>
</dbReference>
<proteinExistence type="predicted"/>
<keyword evidence="2" id="KW-1185">Reference proteome</keyword>
<organism evidence="1 2">
    <name type="scientific">Cetraspora pellucida</name>
    <dbReference type="NCBI Taxonomy" id="1433469"/>
    <lineage>
        <taxon>Eukaryota</taxon>
        <taxon>Fungi</taxon>
        <taxon>Fungi incertae sedis</taxon>
        <taxon>Mucoromycota</taxon>
        <taxon>Glomeromycotina</taxon>
        <taxon>Glomeromycetes</taxon>
        <taxon>Diversisporales</taxon>
        <taxon>Gigasporaceae</taxon>
        <taxon>Cetraspora</taxon>
    </lineage>
</organism>
<gene>
    <name evidence="1" type="ORF">SPELUC_LOCUS1337</name>
</gene>
<evidence type="ECO:0000313" key="1">
    <source>
        <dbReference type="EMBL" id="CAG8462807.1"/>
    </source>
</evidence>
<comment type="caution">
    <text evidence="1">The sequence shown here is derived from an EMBL/GenBank/DDBJ whole genome shotgun (WGS) entry which is preliminary data.</text>
</comment>
<dbReference type="Proteomes" id="UP000789366">
    <property type="component" value="Unassembled WGS sequence"/>
</dbReference>
<accession>A0ACA9KAU2</accession>
<reference evidence="1" key="1">
    <citation type="submission" date="2021-06" db="EMBL/GenBank/DDBJ databases">
        <authorList>
            <person name="Kallberg Y."/>
            <person name="Tangrot J."/>
            <person name="Rosling A."/>
        </authorList>
    </citation>
    <scope>NUCLEOTIDE SEQUENCE</scope>
    <source>
        <strain evidence="1">28 12/20/2015</strain>
    </source>
</reference>
<name>A0ACA9KAU2_9GLOM</name>